<keyword evidence="8" id="KW-0863">Zinc-finger</keyword>
<dbReference type="PROSITE" id="PS00028">
    <property type="entry name" value="ZINC_FINGER_C2H2_1"/>
    <property type="match status" value="1"/>
</dbReference>
<keyword evidence="6" id="KW-0539">Nucleus</keyword>
<dbReference type="HOGENOM" id="CLU_043216_0_0_1"/>
<dbReference type="GO" id="GO:0042256">
    <property type="term" value="P:cytosolic ribosome assembly"/>
    <property type="evidence" value="ECO:0007669"/>
    <property type="project" value="InterPro"/>
</dbReference>
<evidence type="ECO:0000313" key="11">
    <source>
        <dbReference type="EMBL" id="CCA24483.1"/>
    </source>
</evidence>
<dbReference type="NCBIfam" id="TIGR00291">
    <property type="entry name" value="RNA_SBDS"/>
    <property type="match status" value="1"/>
</dbReference>
<dbReference type="Pfam" id="PF09377">
    <property type="entry name" value="SBDS_domain_II"/>
    <property type="match status" value="1"/>
</dbReference>
<dbReference type="GO" id="GO:0005634">
    <property type="term" value="C:nucleus"/>
    <property type="evidence" value="ECO:0007669"/>
    <property type="project" value="UniProtKB-SubCell"/>
</dbReference>
<evidence type="ECO:0000256" key="6">
    <source>
        <dbReference type="ARBA" id="ARBA00023242"/>
    </source>
</evidence>
<accession>F0WSZ8</accession>
<keyword evidence="4" id="KW-0963">Cytoplasm</keyword>
<feature type="region of interest" description="Disordered" evidence="9">
    <location>
        <begin position="273"/>
        <end position="323"/>
    </location>
</feature>
<evidence type="ECO:0000256" key="8">
    <source>
        <dbReference type="PROSITE-ProRule" id="PRU00042"/>
    </source>
</evidence>
<dbReference type="InterPro" id="IPR036786">
    <property type="entry name" value="Ribosome_mat_SBDS_N_sf"/>
</dbReference>
<dbReference type="GO" id="GO:0005737">
    <property type="term" value="C:cytoplasm"/>
    <property type="evidence" value="ECO:0007669"/>
    <property type="project" value="UniProtKB-SubCell"/>
</dbReference>
<dbReference type="InterPro" id="IPR046928">
    <property type="entry name" value="SDO1/SBDS_C"/>
</dbReference>
<dbReference type="InterPro" id="IPR039100">
    <property type="entry name" value="Sdo1/SBDS-like"/>
</dbReference>
<evidence type="ECO:0000256" key="3">
    <source>
        <dbReference type="ARBA" id="ARBA00007433"/>
    </source>
</evidence>
<evidence type="ECO:0000259" key="10">
    <source>
        <dbReference type="PROSITE" id="PS50157"/>
    </source>
</evidence>
<dbReference type="PANTHER" id="PTHR10927:SF1">
    <property type="entry name" value="RIBOSOME MATURATION PROTEIN SBDS"/>
    <property type="match status" value="1"/>
</dbReference>
<comment type="subunit">
    <text evidence="7">Associates with the 60S ribosomal subunit.</text>
</comment>
<proteinExistence type="inferred from homology"/>
<dbReference type="Pfam" id="PF20268">
    <property type="entry name" value="SBDS_C"/>
    <property type="match status" value="1"/>
</dbReference>
<dbReference type="GO" id="GO:0008270">
    <property type="term" value="F:zinc ion binding"/>
    <property type="evidence" value="ECO:0007669"/>
    <property type="project" value="UniProtKB-KW"/>
</dbReference>
<dbReference type="InterPro" id="IPR002140">
    <property type="entry name" value="Sdo1/SBDS"/>
</dbReference>
<dbReference type="PANTHER" id="PTHR10927">
    <property type="entry name" value="RIBOSOME MATURATION PROTEIN SBDS"/>
    <property type="match status" value="1"/>
</dbReference>
<keyword evidence="5" id="KW-0690">Ribosome biogenesis</keyword>
<reference evidence="11" key="2">
    <citation type="submission" date="2011-02" db="EMBL/GenBank/DDBJ databases">
        <authorList>
            <person name="MacLean D."/>
        </authorList>
    </citation>
    <scope>NUCLEOTIDE SEQUENCE</scope>
</reference>
<evidence type="ECO:0000256" key="9">
    <source>
        <dbReference type="SAM" id="MobiDB-lite"/>
    </source>
</evidence>
<gene>
    <name evidence="11" type="primary">AlNc14C242G9488</name>
    <name evidence="11" type="ORF">ALNC14_106270</name>
</gene>
<dbReference type="InterPro" id="IPR013087">
    <property type="entry name" value="Znf_C2H2_type"/>
</dbReference>
<dbReference type="SUPFAM" id="SSF109728">
    <property type="entry name" value="Hypothetical protein AF0491, middle domain"/>
    <property type="match status" value="1"/>
</dbReference>
<comment type="subcellular location">
    <subcellularLocation>
        <location evidence="2">Cytoplasm</location>
    </subcellularLocation>
    <subcellularLocation>
        <location evidence="1">Nucleus</location>
    </subcellularLocation>
</comment>
<evidence type="ECO:0000256" key="7">
    <source>
        <dbReference type="ARBA" id="ARBA00049708"/>
    </source>
</evidence>
<feature type="compositionally biased region" description="Polar residues" evidence="9">
    <location>
        <begin position="302"/>
        <end position="313"/>
    </location>
</feature>
<dbReference type="InterPro" id="IPR036236">
    <property type="entry name" value="Znf_C2H2_sf"/>
</dbReference>
<keyword evidence="8" id="KW-0862">Zinc</keyword>
<evidence type="ECO:0000256" key="1">
    <source>
        <dbReference type="ARBA" id="ARBA00004123"/>
    </source>
</evidence>
<protein>
    <submittedName>
        <fullName evidence="11">Ribosome maturation protein SBDS putative</fullName>
    </submittedName>
</protein>
<dbReference type="SUPFAM" id="SSF89895">
    <property type="entry name" value="FYSH domain"/>
    <property type="match status" value="1"/>
</dbReference>
<evidence type="ECO:0000256" key="4">
    <source>
        <dbReference type="ARBA" id="ARBA00022490"/>
    </source>
</evidence>
<dbReference type="PROSITE" id="PS50157">
    <property type="entry name" value="ZINC_FINGER_C2H2_2"/>
    <property type="match status" value="1"/>
</dbReference>
<reference evidence="11" key="1">
    <citation type="journal article" date="2011" name="PLoS Biol.">
        <title>Gene gain and loss during evolution of obligate parasitism in the white rust pathogen of Arabidopsis thaliana.</title>
        <authorList>
            <person name="Kemen E."/>
            <person name="Gardiner A."/>
            <person name="Schultz-Larsen T."/>
            <person name="Kemen A.C."/>
            <person name="Balmuth A.L."/>
            <person name="Robert-Seilaniantz A."/>
            <person name="Bailey K."/>
            <person name="Holub E."/>
            <person name="Studholme D.J."/>
            <person name="Maclean D."/>
            <person name="Jones J.D."/>
        </authorList>
    </citation>
    <scope>NUCLEOTIDE SEQUENCE</scope>
</reference>
<keyword evidence="8" id="KW-0479">Metal-binding</keyword>
<dbReference type="Pfam" id="PF01172">
    <property type="entry name" value="SBDS_N"/>
    <property type="match status" value="1"/>
</dbReference>
<dbReference type="SUPFAM" id="SSF57667">
    <property type="entry name" value="beta-beta-alpha zinc fingers"/>
    <property type="match status" value="1"/>
</dbReference>
<dbReference type="InterPro" id="IPR018978">
    <property type="entry name" value="SDO1/SBDS_central"/>
</dbReference>
<organism evidence="11">
    <name type="scientific">Albugo laibachii Nc14</name>
    <dbReference type="NCBI Taxonomy" id="890382"/>
    <lineage>
        <taxon>Eukaryota</taxon>
        <taxon>Sar</taxon>
        <taxon>Stramenopiles</taxon>
        <taxon>Oomycota</taxon>
        <taxon>Peronosporomycetes</taxon>
        <taxon>Albuginales</taxon>
        <taxon>Albuginaceae</taxon>
        <taxon>Albugo</taxon>
    </lineage>
</organism>
<feature type="domain" description="C2H2-type" evidence="10">
    <location>
        <begin position="321"/>
        <end position="345"/>
    </location>
</feature>
<dbReference type="Gene3D" id="1.10.10.900">
    <property type="entry name" value="SBDS protein C-terminal domain, subdomain 1"/>
    <property type="match status" value="1"/>
</dbReference>
<name>F0WSZ8_9STRA</name>
<dbReference type="InterPro" id="IPR019783">
    <property type="entry name" value="SDO1/SBDS_N"/>
</dbReference>
<evidence type="ECO:0000256" key="5">
    <source>
        <dbReference type="ARBA" id="ARBA00022517"/>
    </source>
</evidence>
<dbReference type="InterPro" id="IPR037188">
    <property type="entry name" value="Sdo1/SBDS_central_sf"/>
</dbReference>
<evidence type="ECO:0000256" key="2">
    <source>
        <dbReference type="ARBA" id="ARBA00004496"/>
    </source>
</evidence>
<comment type="similarity">
    <text evidence="3">Belongs to the SDO1/SBDS family.</text>
</comment>
<sequence length="379" mass="43190">MSNRRIGQPVGQILMTNVAVVRYKRNGKRFEVACYKNKVLNWRNGVEKDLNEVLQTTKVYENVSKGKFARKCDWVEAFHVNQDEEACRIILEHGELQVSEGERKAQTENMYRDIATIIAEKCVNPASNRPYPYSVVERLMKEIHVGVVLNRSAKQQALDIIKKMQLKKIPIERAKMKIQITVDDAPNETQSIVQLIADSILEHEGTYLVKKDLQGATQRAVFLIHPGNFRIVDEIIHRIGKGRINLEVLDLCDQEQGAQNIEDEIAMKTERIKLNQPKEFPPPSPMDTLSKTGDLSSAPEAPSTSEKTRSPSSKDVGPSHHSCTTCGGSFPDVSNYRQHFRSDWHRYNLKVKAKKRDTISEQAFLQLKPREIQAVFKSE</sequence>
<dbReference type="AlphaFoldDB" id="F0WSZ8"/>
<dbReference type="EMBL" id="FR824287">
    <property type="protein sequence ID" value="CCA24483.1"/>
    <property type="molecule type" value="Genomic_DNA"/>
</dbReference>
<dbReference type="Gene3D" id="3.30.70.240">
    <property type="match status" value="1"/>
</dbReference>
<dbReference type="Gene3D" id="3.30.1250.10">
    <property type="entry name" value="Ribosome maturation protein SBDS, N-terminal domain"/>
    <property type="match status" value="1"/>
</dbReference>